<keyword evidence="1" id="KW-0472">Membrane</keyword>
<evidence type="ECO:0000313" key="2">
    <source>
        <dbReference type="EMBL" id="PLB36541.1"/>
    </source>
</evidence>
<dbReference type="Proteomes" id="UP000234585">
    <property type="component" value="Unassembled WGS sequence"/>
</dbReference>
<gene>
    <name evidence="2" type="ORF">BDW47DRAFT_108390</name>
</gene>
<dbReference type="GeneID" id="36520381"/>
<keyword evidence="1" id="KW-1133">Transmembrane helix</keyword>
<dbReference type="AlphaFoldDB" id="A0A2I2F7D7"/>
<keyword evidence="3" id="KW-1185">Reference proteome</keyword>
<dbReference type="RefSeq" id="XP_024670553.1">
    <property type="nucleotide sequence ID" value="XM_024813221.1"/>
</dbReference>
<feature type="transmembrane region" description="Helical" evidence="1">
    <location>
        <begin position="40"/>
        <end position="62"/>
    </location>
</feature>
<sequence length="80" mass="9106">MWACLFSHGVFPVSHARNVLQSPLTIALDVIVTFRGTHPIYETLLLVMGKEFSLLLGLFLLVCRDYGMVNRLGHCGWLWM</sequence>
<accession>A0A2I2F7D7</accession>
<evidence type="ECO:0000256" key="1">
    <source>
        <dbReference type="SAM" id="Phobius"/>
    </source>
</evidence>
<organism evidence="2 3">
    <name type="scientific">Aspergillus candidus</name>
    <dbReference type="NCBI Taxonomy" id="41067"/>
    <lineage>
        <taxon>Eukaryota</taxon>
        <taxon>Fungi</taxon>
        <taxon>Dikarya</taxon>
        <taxon>Ascomycota</taxon>
        <taxon>Pezizomycotina</taxon>
        <taxon>Eurotiomycetes</taxon>
        <taxon>Eurotiomycetidae</taxon>
        <taxon>Eurotiales</taxon>
        <taxon>Aspergillaceae</taxon>
        <taxon>Aspergillus</taxon>
        <taxon>Aspergillus subgen. Circumdati</taxon>
    </lineage>
</organism>
<dbReference type="EMBL" id="KZ559150">
    <property type="protein sequence ID" value="PLB36541.1"/>
    <property type="molecule type" value="Genomic_DNA"/>
</dbReference>
<protein>
    <submittedName>
        <fullName evidence="2">Uncharacterized protein</fullName>
    </submittedName>
</protein>
<reference evidence="2 3" key="1">
    <citation type="submission" date="2017-12" db="EMBL/GenBank/DDBJ databases">
        <authorList>
            <consortium name="DOE Joint Genome Institute"/>
            <person name="Haridas S."/>
            <person name="Kjaerbolling I."/>
            <person name="Vesth T.C."/>
            <person name="Frisvad J.C."/>
            <person name="Nybo J.L."/>
            <person name="Theobald S."/>
            <person name="Kuo A."/>
            <person name="Bowyer P."/>
            <person name="Matsuda Y."/>
            <person name="Mondo S."/>
            <person name="Lyhne E.K."/>
            <person name="Kogle M.E."/>
            <person name="Clum A."/>
            <person name="Lipzen A."/>
            <person name="Salamov A."/>
            <person name="Ngan C.Y."/>
            <person name="Daum C."/>
            <person name="Chiniquy J."/>
            <person name="Barry K."/>
            <person name="LaButti K."/>
            <person name="Simmons B.A."/>
            <person name="Magnuson J.K."/>
            <person name="Mortensen U.H."/>
            <person name="Larsen T.O."/>
            <person name="Grigoriev I.V."/>
            <person name="Baker S.E."/>
            <person name="Andersen M.R."/>
            <person name="Nordberg H.P."/>
            <person name="Cantor M.N."/>
            <person name="Hua S.X."/>
        </authorList>
    </citation>
    <scope>NUCLEOTIDE SEQUENCE [LARGE SCALE GENOMIC DNA]</scope>
    <source>
        <strain evidence="2 3">CBS 102.13</strain>
    </source>
</reference>
<keyword evidence="1" id="KW-0812">Transmembrane</keyword>
<name>A0A2I2F7D7_ASPCN</name>
<evidence type="ECO:0000313" key="3">
    <source>
        <dbReference type="Proteomes" id="UP000234585"/>
    </source>
</evidence>
<proteinExistence type="predicted"/>